<comment type="caution">
    <text evidence="1">The sequence shown here is derived from an EMBL/GenBank/DDBJ whole genome shotgun (WGS) entry which is preliminary data.</text>
</comment>
<dbReference type="Proteomes" id="UP001243375">
    <property type="component" value="Unassembled WGS sequence"/>
</dbReference>
<name>A0ACC2WTV1_9TREE</name>
<sequence length="1459" mass="153915">MVYAGQSFARRISRTVLTMFWLLWTLRNAAQQSKLTPLRLAVDYSTAKSPSRPSSIRSRSRASSLAPEGDIPPVPSHPSASSIGREAEKEETTGLSLSIPPAPAASATDEDPTTPTASHAIPEPDYQSLHTDQAANAQTGEHELGRRDEEIVGPAEKASGQASHPGTTFEERPADQVHAEDAKVAVADDSDDDLPNNNAAQTRSRLAEAARIENEQREAEIAAATAAEQAKNAEAQSSPLFAGSGFPSSNPASAGHSRTGSVQFASMASGVRMTNGRTLLGSGNGLPAGLIYSDESDSEESEEDDGDFDPRAASARKVSGEKASVTKSPKMSERDRRVFGDDMDDGGLLNRVKGVATGATAGLGLGAAGLGLGAAGLGSGFLQKSPPKQADTLRQATPPPVAASNVQEVPPVVVATPPATSTLPSAPVEPLRVRGSLSGASGSRPETPPQSTVEEKYAPTGSSDNVQRGVKELTPPADTHSTNPALPVTTSPPKTVFTPAAPSTSSPRQFVQPTTNAMSLSPPMLAEESPMGTPTPAGYGTTSPLPALAPENGFQGVAQGMDEVDAGYAFPPIPVTTSEPAEEKQLETAPVPPVAVISPAPVGFAQNLSQPMSAHGMPRTPSPHAASNGSPFQYASPAKEMPTSTPPPAGNSGAMPFSPAAAQNVRSDNSAHANGWAGVPGDPMVWTVEQVVGWAKGKGFDDTVCDKLIEHEITGDVLLEMDVHTLKEIDIVQFGKRVKIANAINELRRPGSMRSVGNGSTRSQQFSPAYNSHHRVPSIGTMGYSASGVPASPGYENAPPQMQQHSRAASMSGVVDTIPENGTYQPAYQPQQRHIDTAALGFNQSSTSSPVAAQADYADWNTSRKSSVAASQHETRSLAPIIHEEDESSHPAIVNALTPEPPLSANMGSALSQPTTFVGSAMDRSTSVHSKASSIPPTPTTPSIRRDSVDARPSSAFGHRKARSSIDGNSTTGRATSDRVSNLLSGALSRNRKPAPRFPSSASQQNLDQVANDGDRRSLSRFMGGGHSKKDSKGSTPSSMNKASTANPQRISVGTPIPTSPNNRTGSLAAANDGAGTALSKIGTPDFSGFLKKKGDRYNTWKTRYFVLKGPRLYYLRNEKEQKLKGHIDLAGYKVMTDANTSSGNYGFQLVHDGQKTHHFSSGDHRAIKEWMKNLMKATITRDFTAPVISSCNIHTIPLREAQAMAPRPPSPISMQATQRAARRDNPNQLTARDASVLMEFDKEKGKHMSVAPSAPLMDSRTSVSGLGYGAPPRPSREMRRPSTMDKARSGSIASFYPDEEAPVTMASPIPVPPIPSQFRNATPAASQPPTEIKSTGNSGNSRQMELIRWINANLPTTTEKATSIPGSFVSGKLICRVIENIAGPDAATAGQIVTDAMFQSNAGEPNLEGIFSAFDKCIDENVDINGVSINDILTGNAERITQLLENLRTWGEQRKAQT</sequence>
<proteinExistence type="predicted"/>
<evidence type="ECO:0000313" key="2">
    <source>
        <dbReference type="Proteomes" id="UP001243375"/>
    </source>
</evidence>
<evidence type="ECO:0000313" key="1">
    <source>
        <dbReference type="EMBL" id="KAJ9114740.1"/>
    </source>
</evidence>
<protein>
    <submittedName>
        <fullName evidence="1">Uncharacterized protein</fullName>
    </submittedName>
</protein>
<gene>
    <name evidence="1" type="ORF">QFC22_005616</name>
</gene>
<reference evidence="1" key="1">
    <citation type="submission" date="2023-04" db="EMBL/GenBank/DDBJ databases">
        <title>Draft Genome sequencing of Naganishia species isolated from polar environments using Oxford Nanopore Technology.</title>
        <authorList>
            <person name="Leo P."/>
            <person name="Venkateswaran K."/>
        </authorList>
    </citation>
    <scope>NUCLEOTIDE SEQUENCE</scope>
    <source>
        <strain evidence="1">MNA-CCFEE 5425</strain>
    </source>
</reference>
<accession>A0ACC2WTV1</accession>
<organism evidence="1 2">
    <name type="scientific">Naganishia vaughanmartiniae</name>
    <dbReference type="NCBI Taxonomy" id="1424756"/>
    <lineage>
        <taxon>Eukaryota</taxon>
        <taxon>Fungi</taxon>
        <taxon>Dikarya</taxon>
        <taxon>Basidiomycota</taxon>
        <taxon>Agaricomycotina</taxon>
        <taxon>Tremellomycetes</taxon>
        <taxon>Filobasidiales</taxon>
        <taxon>Filobasidiaceae</taxon>
        <taxon>Naganishia</taxon>
    </lineage>
</organism>
<keyword evidence="2" id="KW-1185">Reference proteome</keyword>
<dbReference type="EMBL" id="JASBWU010000018">
    <property type="protein sequence ID" value="KAJ9114740.1"/>
    <property type="molecule type" value="Genomic_DNA"/>
</dbReference>